<dbReference type="CDD" id="cd00487">
    <property type="entry name" value="Pep_deformylase"/>
    <property type="match status" value="1"/>
</dbReference>
<reference evidence="3 4" key="1">
    <citation type="submission" date="2019-07" db="EMBL/GenBank/DDBJ databases">
        <title>Whole genome shotgun sequence of Acetobacter cibinongensis NBRC 16605.</title>
        <authorList>
            <person name="Hosoyama A."/>
            <person name="Uohara A."/>
            <person name="Ohji S."/>
            <person name="Ichikawa N."/>
        </authorList>
    </citation>
    <scope>NUCLEOTIDE SEQUENCE [LARGE SCALE GENOMIC DNA]</scope>
    <source>
        <strain evidence="3 4">NBRC 16605</strain>
    </source>
</reference>
<keyword evidence="2" id="KW-0648">Protein biosynthesis</keyword>
<dbReference type="InterPro" id="IPR036821">
    <property type="entry name" value="Peptide_deformylase_sf"/>
</dbReference>
<keyword evidence="2" id="KW-0408">Iron</keyword>
<dbReference type="PANTHER" id="PTHR10458">
    <property type="entry name" value="PEPTIDE DEFORMYLASE"/>
    <property type="match status" value="1"/>
</dbReference>
<comment type="function">
    <text evidence="2">Removes the formyl group from the N-terminal Met of newly synthesized proteins. Requires at least a dipeptide for an efficient rate of reaction. N-terminal L-methionine is a prerequisite for activity but the enzyme has broad specificity at other positions.</text>
</comment>
<gene>
    <name evidence="2 3" type="primary">def</name>
    <name evidence="3" type="ORF">ACI01nite_07760</name>
</gene>
<dbReference type="PANTHER" id="PTHR10458:SF22">
    <property type="entry name" value="PEPTIDE DEFORMYLASE"/>
    <property type="match status" value="1"/>
</dbReference>
<comment type="catalytic activity">
    <reaction evidence="2">
        <text>N-terminal N-formyl-L-methionyl-[peptide] + H2O = N-terminal L-methionyl-[peptide] + formate</text>
        <dbReference type="Rhea" id="RHEA:24420"/>
        <dbReference type="Rhea" id="RHEA-COMP:10639"/>
        <dbReference type="Rhea" id="RHEA-COMP:10640"/>
        <dbReference type="ChEBI" id="CHEBI:15377"/>
        <dbReference type="ChEBI" id="CHEBI:15740"/>
        <dbReference type="ChEBI" id="CHEBI:49298"/>
        <dbReference type="ChEBI" id="CHEBI:64731"/>
        <dbReference type="EC" id="3.5.1.88"/>
    </reaction>
</comment>
<comment type="similarity">
    <text evidence="1 2">Belongs to the polypeptide deformylase family.</text>
</comment>
<feature type="binding site" evidence="2">
    <location>
        <position position="169"/>
    </location>
    <ligand>
        <name>Fe cation</name>
        <dbReference type="ChEBI" id="CHEBI:24875"/>
    </ligand>
</feature>
<keyword evidence="4" id="KW-1185">Reference proteome</keyword>
<keyword evidence="2" id="KW-0378">Hydrolase</keyword>
<evidence type="ECO:0000256" key="1">
    <source>
        <dbReference type="ARBA" id="ARBA00010759"/>
    </source>
</evidence>
<sequence>MHVPLASGGTGGYIADMTNAAQTDAAIAAAAADAAPMPILVAPHAVLRRKTRTVRPEDMADIRRILPSMFSAMYEAPGIGLAAPQVGLGLRFALVDLGEPEAREPIIMINPEILAETETLAAREEGCLSLPNQYAEVTRPEQVRVQWRTVDGEVMEREVDGLLATCMQHEIDHLEGILFVDHLSTLRRNMILRRLAKEQKQKRS</sequence>
<protein>
    <recommendedName>
        <fullName evidence="2">Peptide deformylase</fullName>
        <shortName evidence="2">PDF</shortName>
        <ecNumber evidence="2">3.5.1.88</ecNumber>
    </recommendedName>
    <alternativeName>
        <fullName evidence="2">Polypeptide deformylase</fullName>
    </alternativeName>
</protein>
<dbReference type="EMBL" id="BJVU01000002">
    <property type="protein sequence ID" value="GEL58174.1"/>
    <property type="molecule type" value="Genomic_DNA"/>
</dbReference>
<feature type="binding site" evidence="2">
    <location>
        <position position="127"/>
    </location>
    <ligand>
        <name>Fe cation</name>
        <dbReference type="ChEBI" id="CHEBI:24875"/>
    </ligand>
</feature>
<evidence type="ECO:0000313" key="3">
    <source>
        <dbReference type="EMBL" id="GEL58174.1"/>
    </source>
</evidence>
<evidence type="ECO:0000313" key="4">
    <source>
        <dbReference type="Proteomes" id="UP000321891"/>
    </source>
</evidence>
<dbReference type="PIRSF" id="PIRSF004749">
    <property type="entry name" value="Pep_def"/>
    <property type="match status" value="1"/>
</dbReference>
<evidence type="ECO:0000256" key="2">
    <source>
        <dbReference type="HAMAP-Rule" id="MF_00163"/>
    </source>
</evidence>
<dbReference type="Pfam" id="PF01327">
    <property type="entry name" value="Pep_deformylase"/>
    <property type="match status" value="1"/>
</dbReference>
<feature type="active site" evidence="2">
    <location>
        <position position="170"/>
    </location>
</feature>
<dbReference type="SUPFAM" id="SSF56420">
    <property type="entry name" value="Peptide deformylase"/>
    <property type="match status" value="1"/>
</dbReference>
<dbReference type="EC" id="3.5.1.88" evidence="2"/>
<dbReference type="PRINTS" id="PR01576">
    <property type="entry name" value="PDEFORMYLASE"/>
</dbReference>
<dbReference type="Proteomes" id="UP000321891">
    <property type="component" value="Unassembled WGS sequence"/>
</dbReference>
<dbReference type="InterPro" id="IPR023635">
    <property type="entry name" value="Peptide_deformylase"/>
</dbReference>
<comment type="cofactor">
    <cofactor evidence="2">
        <name>Fe(2+)</name>
        <dbReference type="ChEBI" id="CHEBI:29033"/>
    </cofactor>
    <text evidence="2">Binds 1 Fe(2+) ion.</text>
</comment>
<dbReference type="Gene3D" id="3.90.45.10">
    <property type="entry name" value="Peptide deformylase"/>
    <property type="match status" value="1"/>
</dbReference>
<name>A0ABQ0V2S4_9PROT</name>
<feature type="binding site" evidence="2">
    <location>
        <position position="173"/>
    </location>
    <ligand>
        <name>Fe cation</name>
        <dbReference type="ChEBI" id="CHEBI:24875"/>
    </ligand>
</feature>
<accession>A0ABQ0V2S4</accession>
<dbReference type="NCBIfam" id="NF001159">
    <property type="entry name" value="PRK00150.1-3"/>
    <property type="match status" value="1"/>
</dbReference>
<dbReference type="NCBIfam" id="TIGR00079">
    <property type="entry name" value="pept_deformyl"/>
    <property type="match status" value="1"/>
</dbReference>
<proteinExistence type="inferred from homology"/>
<dbReference type="HAMAP" id="MF_00163">
    <property type="entry name" value="Pep_deformylase"/>
    <property type="match status" value="1"/>
</dbReference>
<organism evidence="3 4">
    <name type="scientific">Acetobacter cibinongensis</name>
    <dbReference type="NCBI Taxonomy" id="146475"/>
    <lineage>
        <taxon>Bacteria</taxon>
        <taxon>Pseudomonadati</taxon>
        <taxon>Pseudomonadota</taxon>
        <taxon>Alphaproteobacteria</taxon>
        <taxon>Acetobacterales</taxon>
        <taxon>Acetobacteraceae</taxon>
        <taxon>Acetobacter</taxon>
    </lineage>
</organism>
<keyword evidence="2" id="KW-0479">Metal-binding</keyword>
<comment type="caution">
    <text evidence="3">The sequence shown here is derived from an EMBL/GenBank/DDBJ whole genome shotgun (WGS) entry which is preliminary data.</text>
</comment>